<dbReference type="EMBL" id="FOJU01000002">
    <property type="protein sequence ID" value="SFA86444.1"/>
    <property type="molecule type" value="Genomic_DNA"/>
</dbReference>
<organism evidence="2 3">
    <name type="scientific">Poseidonocella pacifica</name>
    <dbReference type="NCBI Taxonomy" id="871651"/>
    <lineage>
        <taxon>Bacteria</taxon>
        <taxon>Pseudomonadati</taxon>
        <taxon>Pseudomonadota</taxon>
        <taxon>Alphaproteobacteria</taxon>
        <taxon>Rhodobacterales</taxon>
        <taxon>Roseobacteraceae</taxon>
        <taxon>Poseidonocella</taxon>
    </lineage>
</organism>
<dbReference type="AlphaFoldDB" id="A0A1I0WCZ0"/>
<protein>
    <recommendedName>
        <fullName evidence="4">Invasion protein IalB, involved in pathogenesis</fullName>
    </recommendedName>
</protein>
<accession>A0A1I0WCZ0</accession>
<proteinExistence type="predicted"/>
<gene>
    <name evidence="2" type="ORF">SAMN05421688_1282</name>
</gene>
<dbReference type="InterPro" id="IPR038696">
    <property type="entry name" value="IalB_sf"/>
</dbReference>
<dbReference type="RefSeq" id="WP_092061951.1">
    <property type="nucleotide sequence ID" value="NZ_FOJU01000002.1"/>
</dbReference>
<evidence type="ECO:0008006" key="4">
    <source>
        <dbReference type="Google" id="ProtNLM"/>
    </source>
</evidence>
<dbReference type="STRING" id="871651.SAMN05421688_1282"/>
<evidence type="ECO:0000256" key="1">
    <source>
        <dbReference type="SAM" id="SignalP"/>
    </source>
</evidence>
<dbReference type="Pfam" id="PF06776">
    <property type="entry name" value="IalB"/>
    <property type="match status" value="1"/>
</dbReference>
<sequence>MMSRVAGAVVAATIGLQASIAGAQQSDNQVAAKTDWAVFMEETPKACWSVSAPEKTVNTRNGNVVSVSRGDILLFVFYRPEAGAEGQVTFTGGYPFADGSNVTVDIGGTKFEMFTQNIRDKGGELVGWAWPTSPAEDAKMVAAMKRGAEAVLTARSSRGTQTQDTFSLLGFTAALEEAQGRCK</sequence>
<reference evidence="2 3" key="1">
    <citation type="submission" date="2016-10" db="EMBL/GenBank/DDBJ databases">
        <authorList>
            <person name="de Groot N.N."/>
        </authorList>
    </citation>
    <scope>NUCLEOTIDE SEQUENCE [LARGE SCALE GENOMIC DNA]</scope>
    <source>
        <strain evidence="2 3">DSM 29316</strain>
    </source>
</reference>
<dbReference type="InterPro" id="IPR010642">
    <property type="entry name" value="Invasion_prot_B"/>
</dbReference>
<evidence type="ECO:0000313" key="3">
    <source>
        <dbReference type="Proteomes" id="UP000198796"/>
    </source>
</evidence>
<dbReference type="Gene3D" id="2.60.40.1880">
    <property type="entry name" value="Invasion associated locus B (IalB) protein"/>
    <property type="match status" value="1"/>
</dbReference>
<feature type="signal peptide" evidence="1">
    <location>
        <begin position="1"/>
        <end position="23"/>
    </location>
</feature>
<keyword evidence="3" id="KW-1185">Reference proteome</keyword>
<dbReference type="OrthoDB" id="9806572at2"/>
<keyword evidence="1" id="KW-0732">Signal</keyword>
<feature type="chain" id="PRO_5011658072" description="Invasion protein IalB, involved in pathogenesis" evidence="1">
    <location>
        <begin position="24"/>
        <end position="183"/>
    </location>
</feature>
<evidence type="ECO:0000313" key="2">
    <source>
        <dbReference type="EMBL" id="SFA86444.1"/>
    </source>
</evidence>
<name>A0A1I0WCZ0_9RHOB</name>
<dbReference type="Proteomes" id="UP000198796">
    <property type="component" value="Unassembled WGS sequence"/>
</dbReference>